<name>A0A921U223_SORBI</name>
<proteinExistence type="predicted"/>
<accession>A0A921U223</accession>
<sequence length="57" mass="6776">MSQLNECRRRLNKLYKDIRTINMEILTLQYRIDAIFGEDCGINKSIVHRVLEYFGLA</sequence>
<gene>
    <name evidence="1" type="ORF">BDA96_10G308800</name>
</gene>
<evidence type="ECO:0000313" key="1">
    <source>
        <dbReference type="EMBL" id="KAG0515802.1"/>
    </source>
</evidence>
<comment type="caution">
    <text evidence="1">The sequence shown here is derived from an EMBL/GenBank/DDBJ whole genome shotgun (WGS) entry which is preliminary data.</text>
</comment>
<dbReference type="AlphaFoldDB" id="A0A921U223"/>
<organism evidence="1 2">
    <name type="scientific">Sorghum bicolor</name>
    <name type="common">Sorghum</name>
    <name type="synonym">Sorghum vulgare</name>
    <dbReference type="NCBI Taxonomy" id="4558"/>
    <lineage>
        <taxon>Eukaryota</taxon>
        <taxon>Viridiplantae</taxon>
        <taxon>Streptophyta</taxon>
        <taxon>Embryophyta</taxon>
        <taxon>Tracheophyta</taxon>
        <taxon>Spermatophyta</taxon>
        <taxon>Magnoliopsida</taxon>
        <taxon>Liliopsida</taxon>
        <taxon>Poales</taxon>
        <taxon>Poaceae</taxon>
        <taxon>PACMAD clade</taxon>
        <taxon>Panicoideae</taxon>
        <taxon>Andropogonodae</taxon>
        <taxon>Andropogoneae</taxon>
        <taxon>Sorghinae</taxon>
        <taxon>Sorghum</taxon>
    </lineage>
</organism>
<reference evidence="1" key="1">
    <citation type="journal article" date="2019" name="BMC Genomics">
        <title>A new reference genome for Sorghum bicolor reveals high levels of sequence similarity between sweet and grain genotypes: implications for the genetics of sugar metabolism.</title>
        <authorList>
            <person name="Cooper E.A."/>
            <person name="Brenton Z.W."/>
            <person name="Flinn B.S."/>
            <person name="Jenkins J."/>
            <person name="Shu S."/>
            <person name="Flowers D."/>
            <person name="Luo F."/>
            <person name="Wang Y."/>
            <person name="Xia P."/>
            <person name="Barry K."/>
            <person name="Daum C."/>
            <person name="Lipzen A."/>
            <person name="Yoshinaga Y."/>
            <person name="Schmutz J."/>
            <person name="Saski C."/>
            <person name="Vermerris W."/>
            <person name="Kresovich S."/>
        </authorList>
    </citation>
    <scope>NUCLEOTIDE SEQUENCE</scope>
</reference>
<dbReference type="EMBL" id="CM027689">
    <property type="protein sequence ID" value="KAG0515802.1"/>
    <property type="molecule type" value="Genomic_DNA"/>
</dbReference>
<evidence type="ECO:0000313" key="2">
    <source>
        <dbReference type="Proteomes" id="UP000807115"/>
    </source>
</evidence>
<reference evidence="1" key="2">
    <citation type="submission" date="2020-10" db="EMBL/GenBank/DDBJ databases">
        <authorList>
            <person name="Cooper E.A."/>
            <person name="Brenton Z.W."/>
            <person name="Flinn B.S."/>
            <person name="Jenkins J."/>
            <person name="Shu S."/>
            <person name="Flowers D."/>
            <person name="Luo F."/>
            <person name="Wang Y."/>
            <person name="Xia P."/>
            <person name="Barry K."/>
            <person name="Daum C."/>
            <person name="Lipzen A."/>
            <person name="Yoshinaga Y."/>
            <person name="Schmutz J."/>
            <person name="Saski C."/>
            <person name="Vermerris W."/>
            <person name="Kresovich S."/>
        </authorList>
    </citation>
    <scope>NUCLEOTIDE SEQUENCE</scope>
</reference>
<protein>
    <submittedName>
        <fullName evidence="1">Uncharacterized protein</fullName>
    </submittedName>
</protein>
<dbReference type="Proteomes" id="UP000807115">
    <property type="component" value="Chromosome 10"/>
</dbReference>